<gene>
    <name evidence="1" type="ORF">UFOPK3001_01727</name>
</gene>
<dbReference type="EMBL" id="CAFAAJ010000123">
    <property type="protein sequence ID" value="CAB4813536.1"/>
    <property type="molecule type" value="Genomic_DNA"/>
</dbReference>
<reference evidence="1" key="1">
    <citation type="submission" date="2020-05" db="EMBL/GenBank/DDBJ databases">
        <authorList>
            <person name="Chiriac C."/>
            <person name="Salcher M."/>
            <person name="Ghai R."/>
            <person name="Kavagutti S V."/>
        </authorList>
    </citation>
    <scope>NUCLEOTIDE SEQUENCE</scope>
</reference>
<evidence type="ECO:0000313" key="1">
    <source>
        <dbReference type="EMBL" id="CAB4813536.1"/>
    </source>
</evidence>
<dbReference type="AlphaFoldDB" id="A0A6J6Z1X7"/>
<accession>A0A6J6Z1X7</accession>
<sequence length="287" mass="30452">MPRRDGDWVKTTLATMKPLAERFPDGWTSIGDTAADRVGMCPAQAAGNNWPGWSSVLAARQVGLAAVRTGVLDARDAVRAAVQSLLQDSDADREFQRVQDWIAGLPRIARLDVADEALRWLVAWRSIGPHVSGPSVVDRGSVQARITKEVTLRASADLLVRPAGAVDSTVYVSLGTVAAPDADRNVAARLAAVLWLGGTSVDTVVVLHPKSRGVQSVDVDVPLVSAGAQQYLTALRVTVNQALGVEQAPRLTGPQCRWCDLRADCAEGQAYLASHPRVSGGLPVASQ</sequence>
<protein>
    <submittedName>
        <fullName evidence="1">Unannotated protein</fullName>
    </submittedName>
</protein>
<organism evidence="1">
    <name type="scientific">freshwater metagenome</name>
    <dbReference type="NCBI Taxonomy" id="449393"/>
    <lineage>
        <taxon>unclassified sequences</taxon>
        <taxon>metagenomes</taxon>
        <taxon>ecological metagenomes</taxon>
    </lineage>
</organism>
<name>A0A6J6Z1X7_9ZZZZ</name>
<proteinExistence type="predicted"/>